<feature type="region of interest" description="Disordered" evidence="1">
    <location>
        <begin position="1"/>
        <end position="38"/>
    </location>
</feature>
<protein>
    <submittedName>
        <fullName evidence="2">Uncharacterized protein</fullName>
    </submittedName>
</protein>
<organism evidence="2 3">
    <name type="scientific">Ralstonia phage Gerry</name>
    <dbReference type="NCBI Taxonomy" id="2759727"/>
    <lineage>
        <taxon>Viruses</taxon>
        <taxon>Duplodnaviria</taxon>
        <taxon>Heunggongvirae</taxon>
        <taxon>Uroviricota</taxon>
        <taxon>Caudoviricetes</taxon>
        <taxon>Cimandefvirus</taxon>
        <taxon>Cimandefvirus Ggerry</taxon>
    </lineage>
</organism>
<evidence type="ECO:0000256" key="1">
    <source>
        <dbReference type="SAM" id="MobiDB-lite"/>
    </source>
</evidence>
<reference evidence="2 3" key="1">
    <citation type="submission" date="2020-07" db="EMBL/GenBank/DDBJ databases">
        <title>Ralstonia phages.</title>
        <authorList>
            <person name="Trotereau A."/>
            <person name="Boyer C."/>
            <person name="Torres-Barcelo C."/>
        </authorList>
    </citation>
    <scope>NUCLEOTIDE SEQUENCE [LARGE SCALE GENOMIC DNA]</scope>
</reference>
<dbReference type="EMBL" id="MT740739">
    <property type="protein sequence ID" value="QMV33237.1"/>
    <property type="molecule type" value="Genomic_DNA"/>
</dbReference>
<evidence type="ECO:0000313" key="2">
    <source>
        <dbReference type="EMBL" id="QMV33237.1"/>
    </source>
</evidence>
<accession>A0A7G5BAB4</accession>
<gene>
    <name evidence="2" type="ORF">23F_00077</name>
</gene>
<proteinExistence type="predicted"/>
<sequence>MSHELSNADRAVTALDEYAPAEPSKPKQQAEPGAGERGREALAAFSALYSACTTALFAMGCAAAPTQQQDASAHD</sequence>
<keyword evidence="3" id="KW-1185">Reference proteome</keyword>
<dbReference type="Proteomes" id="UP000515274">
    <property type="component" value="Segment"/>
</dbReference>
<name>A0A7G5BAB4_9CAUD</name>
<evidence type="ECO:0000313" key="3">
    <source>
        <dbReference type="Proteomes" id="UP000515274"/>
    </source>
</evidence>